<evidence type="ECO:0000313" key="1">
    <source>
        <dbReference type="EMBL" id="GAG80933.1"/>
    </source>
</evidence>
<accession>X1B9Y1</accession>
<comment type="caution">
    <text evidence="1">The sequence shown here is derived from an EMBL/GenBank/DDBJ whole genome shotgun (WGS) entry which is preliminary data.</text>
</comment>
<dbReference type="EMBL" id="BART01009785">
    <property type="protein sequence ID" value="GAG80933.1"/>
    <property type="molecule type" value="Genomic_DNA"/>
</dbReference>
<proteinExistence type="predicted"/>
<dbReference type="AlphaFoldDB" id="X1B9Y1"/>
<sequence length="52" mass="5881">MHSIIEERESRMLEDTREALADIKAGRVVDGADVIDWLDSWGKDNEKTPPAL</sequence>
<evidence type="ECO:0008006" key="2">
    <source>
        <dbReference type="Google" id="ProtNLM"/>
    </source>
</evidence>
<protein>
    <recommendedName>
        <fullName evidence="2">CopG family transcriptional regulator</fullName>
    </recommendedName>
</protein>
<name>X1B9Y1_9ZZZZ</name>
<gene>
    <name evidence="1" type="ORF">S01H4_21573</name>
</gene>
<reference evidence="1" key="1">
    <citation type="journal article" date="2014" name="Front. Microbiol.">
        <title>High frequency of phylogenetically diverse reductive dehalogenase-homologous genes in deep subseafloor sedimentary metagenomes.</title>
        <authorList>
            <person name="Kawai M."/>
            <person name="Futagami T."/>
            <person name="Toyoda A."/>
            <person name="Takaki Y."/>
            <person name="Nishi S."/>
            <person name="Hori S."/>
            <person name="Arai W."/>
            <person name="Tsubouchi T."/>
            <person name="Morono Y."/>
            <person name="Uchiyama I."/>
            <person name="Ito T."/>
            <person name="Fujiyama A."/>
            <person name="Inagaki F."/>
            <person name="Takami H."/>
        </authorList>
    </citation>
    <scope>NUCLEOTIDE SEQUENCE</scope>
    <source>
        <strain evidence="1">Expedition CK06-06</strain>
    </source>
</reference>
<organism evidence="1">
    <name type="scientific">marine sediment metagenome</name>
    <dbReference type="NCBI Taxonomy" id="412755"/>
    <lineage>
        <taxon>unclassified sequences</taxon>
        <taxon>metagenomes</taxon>
        <taxon>ecological metagenomes</taxon>
    </lineage>
</organism>